<protein>
    <submittedName>
        <fullName evidence="1">Uncharacterized protein</fullName>
    </submittedName>
</protein>
<name>A0A6S6SRA2_9BACT</name>
<dbReference type="AlphaFoldDB" id="A0A6S6SRA2"/>
<dbReference type="PROSITE" id="PS51257">
    <property type="entry name" value="PROKAR_LIPOPROTEIN"/>
    <property type="match status" value="1"/>
</dbReference>
<evidence type="ECO:0000313" key="1">
    <source>
        <dbReference type="EMBL" id="CAA6805794.1"/>
    </source>
</evidence>
<dbReference type="EMBL" id="CACVAQ010000113">
    <property type="protein sequence ID" value="CAA6805794.1"/>
    <property type="molecule type" value="Genomic_DNA"/>
</dbReference>
<reference evidence="1" key="1">
    <citation type="submission" date="2020-01" db="EMBL/GenBank/DDBJ databases">
        <authorList>
            <person name="Meier V. D."/>
            <person name="Meier V D."/>
        </authorList>
    </citation>
    <scope>NUCLEOTIDE SEQUENCE</scope>
    <source>
        <strain evidence="1">HLG_WM_MAG_10</strain>
    </source>
</reference>
<gene>
    <name evidence="1" type="ORF">HELGO_WM34195</name>
</gene>
<proteinExistence type="predicted"/>
<accession>A0A6S6SRA2</accession>
<organism evidence="1">
    <name type="scientific">uncultured Aureispira sp</name>
    <dbReference type="NCBI Taxonomy" id="1331704"/>
    <lineage>
        <taxon>Bacteria</taxon>
        <taxon>Pseudomonadati</taxon>
        <taxon>Bacteroidota</taxon>
        <taxon>Saprospiria</taxon>
        <taxon>Saprospirales</taxon>
        <taxon>Saprospiraceae</taxon>
        <taxon>Aureispira</taxon>
        <taxon>environmental samples</taxon>
    </lineage>
</organism>
<sequence>MRTLLFYLFFLTLLTACSNEEDKAWDLALSQSSNAALDSFLLVYPDSKYISEIATYKEEFAWYAAKQKHTVYNYKKYLVDFPNGKYKELVPGQIDSISSANINLEDLTKSTFVGKIDYGDRAIEVIGFNFSEIRKDSAGIRFIANINTSDNRKTIEGRIDPNGYTVMFMENTGNKTMLNITNGRAYKKGNKIMLESTNLNQYWNLIKYDEE</sequence>